<gene>
    <name evidence="2" type="ORF">T630_4097</name>
    <name evidence="1" type="ORF">T630_4202</name>
</gene>
<accession>A0A0J1ACX4</accession>
<proteinExistence type="predicted"/>
<evidence type="ECO:0000313" key="3">
    <source>
        <dbReference type="Proteomes" id="UP000036122"/>
    </source>
</evidence>
<dbReference type="Proteomes" id="UP000036122">
    <property type="component" value="Unassembled WGS sequence"/>
</dbReference>
<dbReference type="EMBL" id="JPHZ01000015">
    <property type="protein sequence ID" value="KLT88558.1"/>
    <property type="molecule type" value="Genomic_DNA"/>
</dbReference>
<feature type="non-terminal residue" evidence="2">
    <location>
        <position position="1"/>
    </location>
</feature>
<dbReference type="PATRIC" id="fig|1409923.3.peg.3425"/>
<organism evidence="2 3">
    <name type="scientific">Acinetobacter baumannii MRSN 3527</name>
    <dbReference type="NCBI Taxonomy" id="1409923"/>
    <lineage>
        <taxon>Bacteria</taxon>
        <taxon>Pseudomonadati</taxon>
        <taxon>Pseudomonadota</taxon>
        <taxon>Gammaproteobacteria</taxon>
        <taxon>Moraxellales</taxon>
        <taxon>Moraxellaceae</taxon>
        <taxon>Acinetobacter</taxon>
        <taxon>Acinetobacter calcoaceticus/baumannii complex</taxon>
    </lineage>
</organism>
<evidence type="ECO:0000313" key="2">
    <source>
        <dbReference type="EMBL" id="KLT92130.1"/>
    </source>
</evidence>
<protein>
    <submittedName>
        <fullName evidence="2">Uncharacterized protein</fullName>
    </submittedName>
</protein>
<comment type="caution">
    <text evidence="2">The sequence shown here is derived from an EMBL/GenBank/DDBJ whole genome shotgun (WGS) entry which is preliminary data.</text>
</comment>
<sequence length="76" mass="8976">NILAFPTGRASWLRSNSKRKRGSIEFKIKFHAKPEPDFNTRFKSSFFTLVFRPLRATSLTQHDRMLFIFKIESRGN</sequence>
<evidence type="ECO:0000313" key="1">
    <source>
        <dbReference type="EMBL" id="KLT88558.1"/>
    </source>
</evidence>
<dbReference type="AlphaFoldDB" id="A0A0J1ACX4"/>
<reference evidence="2 3" key="1">
    <citation type="submission" date="2014-07" db="EMBL/GenBank/DDBJ databases">
        <authorList>
            <person name="Harkins D.M."/>
            <person name="Lesho E."/>
            <person name="Waterman P.E."/>
            <person name="Chan A."/>
            <person name="Fouts D.E."/>
        </authorList>
    </citation>
    <scope>NUCLEOTIDE SEQUENCE [LARGE SCALE GENOMIC DNA]</scope>
    <source>
        <strain evidence="2 3">MRSN 3527</strain>
    </source>
</reference>
<dbReference type="EMBL" id="JPHZ01000005">
    <property type="protein sequence ID" value="KLT92130.1"/>
    <property type="molecule type" value="Genomic_DNA"/>
</dbReference>
<name>A0A0J1ACX4_ACIBA</name>